<evidence type="ECO:0000259" key="3">
    <source>
        <dbReference type="Pfam" id="PF00724"/>
    </source>
</evidence>
<dbReference type="InterPro" id="IPR013785">
    <property type="entry name" value="Aldolase_TIM"/>
</dbReference>
<dbReference type="PANTHER" id="PTHR43656">
    <property type="entry name" value="BINDING OXIDOREDUCTASE, PUTATIVE (AFU_ORTHOLOGUE AFUA_2G08260)-RELATED"/>
    <property type="match status" value="1"/>
</dbReference>
<dbReference type="InterPro" id="IPR001155">
    <property type="entry name" value="OxRdtase_FMN_N"/>
</dbReference>
<dbReference type="InterPro" id="IPR051799">
    <property type="entry name" value="NADH_flavin_oxidoreductase"/>
</dbReference>
<sequence>MSRRFPIKATANPAKLAESITFPTSKKTARNRIMKAALTERVATWNPEDPLNNGIPTQELCNMYEKYSHGGYGMLISGNTCIDPIHLETAGNVIIHESIDSPQRRAAFKQYAAAFKADPKNLAIVQLNSGGRQTPLAYCEHPIAPSDIQLTDARGGIACGKPRALETDEIKPLIIDNFVYAAKYVYEAGFDGVQIHVAHGFLLAQFLSERINNRTDRYGGSLENRARIVLEIYEAIREIIPAETGFIIGLKVTSADFDSGDVKVDDALWLCKEFERIGYDFIEFGGGANEVIEGEIRAASTIKRDAFYLEVAKQLRSSLDKIILYFTGGFRTVHGMVSAVESGLCDGVGIGGPTASEFDLPAKILSGQVQSAIFNPWNQDYGLRKYACNTQMWQAQQTPYDPNVDINAGLLDVSDEAAAEKYKKALLVYFAKISEANKKSLPVHGVFEYQDI</sequence>
<proteinExistence type="predicted"/>
<accession>A0A7E4VEX4</accession>
<dbReference type="Gene3D" id="3.20.20.70">
    <property type="entry name" value="Aldolase class I"/>
    <property type="match status" value="1"/>
</dbReference>
<dbReference type="Pfam" id="PF00724">
    <property type="entry name" value="Oxidored_FMN"/>
    <property type="match status" value="1"/>
</dbReference>
<dbReference type="AlphaFoldDB" id="A0A7E4VEX4"/>
<dbReference type="Proteomes" id="UP000492821">
    <property type="component" value="Unassembled WGS sequence"/>
</dbReference>
<evidence type="ECO:0000313" key="4">
    <source>
        <dbReference type="Proteomes" id="UP000492821"/>
    </source>
</evidence>
<keyword evidence="4" id="KW-1185">Reference proteome</keyword>
<keyword evidence="2" id="KW-0560">Oxidoreductase</keyword>
<dbReference type="GO" id="GO:0010181">
    <property type="term" value="F:FMN binding"/>
    <property type="evidence" value="ECO:0007669"/>
    <property type="project" value="InterPro"/>
</dbReference>
<evidence type="ECO:0000313" key="5">
    <source>
        <dbReference type="WBParaSite" id="Pan_g19620.t1"/>
    </source>
</evidence>
<dbReference type="GO" id="GO:0016491">
    <property type="term" value="F:oxidoreductase activity"/>
    <property type="evidence" value="ECO:0007669"/>
    <property type="project" value="UniProtKB-KW"/>
</dbReference>
<reference evidence="5" key="2">
    <citation type="submission" date="2020-10" db="UniProtKB">
        <authorList>
            <consortium name="WormBaseParasite"/>
        </authorList>
    </citation>
    <scope>IDENTIFICATION</scope>
</reference>
<dbReference type="SUPFAM" id="SSF51395">
    <property type="entry name" value="FMN-linked oxidoreductases"/>
    <property type="match status" value="1"/>
</dbReference>
<evidence type="ECO:0000256" key="2">
    <source>
        <dbReference type="ARBA" id="ARBA00023002"/>
    </source>
</evidence>
<dbReference type="WBParaSite" id="Pan_g19620.t1">
    <property type="protein sequence ID" value="Pan_g19620.t1"/>
    <property type="gene ID" value="Pan_g19620"/>
</dbReference>
<name>A0A7E4VEX4_PANRE</name>
<protein>
    <submittedName>
        <fullName evidence="5">Oxidored_FMN domain-containing protein</fullName>
    </submittedName>
</protein>
<organism evidence="4 5">
    <name type="scientific">Panagrellus redivivus</name>
    <name type="common">Microworm</name>
    <dbReference type="NCBI Taxonomy" id="6233"/>
    <lineage>
        <taxon>Eukaryota</taxon>
        <taxon>Metazoa</taxon>
        <taxon>Ecdysozoa</taxon>
        <taxon>Nematoda</taxon>
        <taxon>Chromadorea</taxon>
        <taxon>Rhabditida</taxon>
        <taxon>Tylenchina</taxon>
        <taxon>Panagrolaimomorpha</taxon>
        <taxon>Panagrolaimoidea</taxon>
        <taxon>Panagrolaimidae</taxon>
        <taxon>Panagrellus</taxon>
    </lineage>
</organism>
<dbReference type="PANTHER" id="PTHR43656:SF5">
    <property type="entry name" value="NADH:FLAVIN OXIDOREDUCTASE_NADH OXIDASE N-TERMINAL DOMAIN-CONTAINING PROTEIN"/>
    <property type="match status" value="1"/>
</dbReference>
<reference evidence="4" key="1">
    <citation type="journal article" date="2013" name="Genetics">
        <title>The draft genome and transcriptome of Panagrellus redivivus are shaped by the harsh demands of a free-living lifestyle.</title>
        <authorList>
            <person name="Srinivasan J."/>
            <person name="Dillman A.R."/>
            <person name="Macchietto M.G."/>
            <person name="Heikkinen L."/>
            <person name="Lakso M."/>
            <person name="Fracchia K.M."/>
            <person name="Antoshechkin I."/>
            <person name="Mortazavi A."/>
            <person name="Wong G."/>
            <person name="Sternberg P.W."/>
        </authorList>
    </citation>
    <scope>NUCLEOTIDE SEQUENCE [LARGE SCALE GENOMIC DNA]</scope>
    <source>
        <strain evidence="4">MT8872</strain>
    </source>
</reference>
<keyword evidence="1" id="KW-0285">Flavoprotein</keyword>
<feature type="domain" description="NADH:flavin oxidoreductase/NADH oxidase N-terminal" evidence="3">
    <location>
        <begin position="26"/>
        <end position="259"/>
    </location>
</feature>
<evidence type="ECO:0000256" key="1">
    <source>
        <dbReference type="ARBA" id="ARBA00022630"/>
    </source>
</evidence>